<evidence type="ECO:0000256" key="3">
    <source>
        <dbReference type="ARBA" id="ARBA00018846"/>
    </source>
</evidence>
<keyword evidence="4" id="KW-0678">Repressor</keyword>
<dbReference type="PROSITE" id="PS50217">
    <property type="entry name" value="BZIP"/>
    <property type="match status" value="1"/>
</dbReference>
<proteinExistence type="inferred from homology"/>
<feature type="region of interest" description="Disordered" evidence="13">
    <location>
        <begin position="201"/>
        <end position="282"/>
    </location>
</feature>
<evidence type="ECO:0000256" key="5">
    <source>
        <dbReference type="ARBA" id="ARBA00023015"/>
    </source>
</evidence>
<name>A0AAN9H4H5_9TELE</name>
<keyword evidence="7" id="KW-0238">DNA-binding</keyword>
<dbReference type="GO" id="GO:1990589">
    <property type="term" value="C:ATF4-CREB1 transcription factor complex"/>
    <property type="evidence" value="ECO:0007669"/>
    <property type="project" value="TreeGrafter"/>
</dbReference>
<keyword evidence="5" id="KW-0805">Transcription regulation</keyword>
<dbReference type="AlphaFoldDB" id="A0AAN9H4H5"/>
<keyword evidence="6" id="KW-0090">Biological rhythms</keyword>
<dbReference type="CDD" id="cd14692">
    <property type="entry name" value="bZIP_ATF4"/>
    <property type="match status" value="1"/>
</dbReference>
<dbReference type="Gene3D" id="1.20.5.170">
    <property type="match status" value="1"/>
</dbReference>
<evidence type="ECO:0000256" key="6">
    <source>
        <dbReference type="ARBA" id="ARBA00023108"/>
    </source>
</evidence>
<accession>A0AAN9H4H5</accession>
<dbReference type="PANTHER" id="PTHR13044">
    <property type="entry name" value="ACTIVATING TRANSCRIPTION FACTOR ATF 4/5"/>
    <property type="match status" value="1"/>
</dbReference>
<dbReference type="FunFam" id="1.20.5.170:FF:000021">
    <property type="entry name" value="Cyclic AMP-dependent transcription factor ATF-4"/>
    <property type="match status" value="1"/>
</dbReference>
<dbReference type="PANTHER" id="PTHR13044:SF2">
    <property type="entry name" value="CYCLIC AMP-DEPENDENT TRANSCRIPTION FACTOR ATF-4"/>
    <property type="match status" value="1"/>
</dbReference>
<evidence type="ECO:0000256" key="12">
    <source>
        <dbReference type="SAM" id="Coils"/>
    </source>
</evidence>
<keyword evidence="16" id="KW-1185">Reference proteome</keyword>
<dbReference type="Pfam" id="PF00170">
    <property type="entry name" value="bZIP_1"/>
    <property type="match status" value="1"/>
</dbReference>
<dbReference type="InterPro" id="IPR004827">
    <property type="entry name" value="bZIP"/>
</dbReference>
<keyword evidence="12" id="KW-0175">Coiled coil</keyword>
<evidence type="ECO:0000313" key="16">
    <source>
        <dbReference type="Proteomes" id="UP001364617"/>
    </source>
</evidence>
<dbReference type="GO" id="GO:0042981">
    <property type="term" value="P:regulation of apoptotic process"/>
    <property type="evidence" value="ECO:0007669"/>
    <property type="project" value="UniProtKB-ARBA"/>
</dbReference>
<dbReference type="GO" id="GO:0048511">
    <property type="term" value="P:rhythmic process"/>
    <property type="evidence" value="ECO:0007669"/>
    <property type="project" value="UniProtKB-KW"/>
</dbReference>
<reference evidence="15 16" key="1">
    <citation type="submission" date="2024-02" db="EMBL/GenBank/DDBJ databases">
        <title>Chromosome-level genome assembly of the Eurasian Minnow (Phoxinus phoxinus).</title>
        <authorList>
            <person name="Oriowo T.O."/>
            <person name="Martin S."/>
            <person name="Stange M."/>
            <person name="Chrysostomakis Y."/>
            <person name="Brown T."/>
            <person name="Winkler S."/>
            <person name="Kukowka S."/>
            <person name="Myers E.W."/>
            <person name="Bohne A."/>
        </authorList>
    </citation>
    <scope>NUCLEOTIDE SEQUENCE [LARGE SCALE GENOMIC DNA]</scope>
    <source>
        <strain evidence="15">ZFMK-TIS-60720</strain>
        <tissue evidence="15">Whole Organism</tissue>
    </source>
</reference>
<keyword evidence="10" id="KW-0539">Nucleus</keyword>
<evidence type="ECO:0000256" key="9">
    <source>
        <dbReference type="ARBA" id="ARBA00023163"/>
    </source>
</evidence>
<feature type="domain" description="BZIP" evidence="14">
    <location>
        <begin position="262"/>
        <end position="325"/>
    </location>
</feature>
<feature type="coiled-coil region" evidence="12">
    <location>
        <begin position="294"/>
        <end position="338"/>
    </location>
</feature>
<organism evidence="15 16">
    <name type="scientific">Phoxinus phoxinus</name>
    <name type="common">Eurasian minnow</name>
    <dbReference type="NCBI Taxonomy" id="58324"/>
    <lineage>
        <taxon>Eukaryota</taxon>
        <taxon>Metazoa</taxon>
        <taxon>Chordata</taxon>
        <taxon>Craniata</taxon>
        <taxon>Vertebrata</taxon>
        <taxon>Euteleostomi</taxon>
        <taxon>Actinopterygii</taxon>
        <taxon>Neopterygii</taxon>
        <taxon>Teleostei</taxon>
        <taxon>Ostariophysi</taxon>
        <taxon>Cypriniformes</taxon>
        <taxon>Leuciscidae</taxon>
        <taxon>Phoxininae</taxon>
        <taxon>Phoxinus</taxon>
    </lineage>
</organism>
<feature type="region of interest" description="Disordered" evidence="13">
    <location>
        <begin position="13"/>
        <end position="64"/>
    </location>
</feature>
<evidence type="ECO:0000256" key="10">
    <source>
        <dbReference type="ARBA" id="ARBA00023242"/>
    </source>
</evidence>
<dbReference type="SUPFAM" id="SSF57959">
    <property type="entry name" value="Leucine zipper domain"/>
    <property type="match status" value="1"/>
</dbReference>
<feature type="compositionally biased region" description="Polar residues" evidence="13">
    <location>
        <begin position="221"/>
        <end position="240"/>
    </location>
</feature>
<dbReference type="GO" id="GO:1990590">
    <property type="term" value="C:ATF1-ATF4 transcription factor complex"/>
    <property type="evidence" value="ECO:0007669"/>
    <property type="project" value="TreeGrafter"/>
</dbReference>
<sequence length="340" mass="36356">MSQMCVEALTLGPSSLTADPFGPLLDEDEERSLSAGSSSPLSSSSCLSPLSPSPHASVGCKDLQPLSWTTPSELEQSKAGDVFSGMDWMAEKLDLSDFDLDSLIGSCDSDEPPSSPEDLLACLDTDMDLDLDSLPFCSSDLGLALTLDLPIPEPSETPVEIKSEPDPADTLDLGCEVSVIPSPGIVLSLSPSHIIVVLSPKEESSGTDDSSDSDSGISVCESPTRQPDPNPTASSRTKPYSRTDPDPVVSGRVKAVPGAPKVEKKLKKMEQNKTAATRYRQKKRAEQEVLSLECSGLEKRNRELAEKAESISRKIKYLTDLMEEVRSAKNRRSKAKAGSG</sequence>
<keyword evidence="8" id="KW-0010">Activator</keyword>
<dbReference type="SMART" id="SM00338">
    <property type="entry name" value="BRLZ"/>
    <property type="match status" value="1"/>
</dbReference>
<evidence type="ECO:0000256" key="8">
    <source>
        <dbReference type="ARBA" id="ARBA00023159"/>
    </source>
</evidence>
<feature type="compositionally biased region" description="Low complexity" evidence="13">
    <location>
        <begin position="33"/>
        <end position="54"/>
    </location>
</feature>
<evidence type="ECO:0000256" key="7">
    <source>
        <dbReference type="ARBA" id="ARBA00023125"/>
    </source>
</evidence>
<evidence type="ECO:0000256" key="2">
    <source>
        <dbReference type="ARBA" id="ARBA00007163"/>
    </source>
</evidence>
<evidence type="ECO:0000256" key="1">
    <source>
        <dbReference type="ARBA" id="ARBA00004123"/>
    </source>
</evidence>
<dbReference type="InterPro" id="IPR046347">
    <property type="entry name" value="bZIP_sf"/>
</dbReference>
<dbReference type="GO" id="GO:0000977">
    <property type="term" value="F:RNA polymerase II transcription regulatory region sequence-specific DNA binding"/>
    <property type="evidence" value="ECO:0007669"/>
    <property type="project" value="TreeGrafter"/>
</dbReference>
<comment type="caution">
    <text evidence="15">The sequence shown here is derived from an EMBL/GenBank/DDBJ whole genome shotgun (WGS) entry which is preliminary data.</text>
</comment>
<evidence type="ECO:0000256" key="11">
    <source>
        <dbReference type="ARBA" id="ARBA00032136"/>
    </source>
</evidence>
<evidence type="ECO:0000256" key="13">
    <source>
        <dbReference type="SAM" id="MobiDB-lite"/>
    </source>
</evidence>
<dbReference type="EMBL" id="JAYKXH010000010">
    <property type="protein sequence ID" value="KAK7154704.1"/>
    <property type="molecule type" value="Genomic_DNA"/>
</dbReference>
<keyword evidence="9" id="KW-0804">Transcription</keyword>
<evidence type="ECO:0000313" key="15">
    <source>
        <dbReference type="EMBL" id="KAK7154704.1"/>
    </source>
</evidence>
<evidence type="ECO:0000256" key="4">
    <source>
        <dbReference type="ARBA" id="ARBA00022491"/>
    </source>
</evidence>
<protein>
    <recommendedName>
        <fullName evidence="3">Cyclic AMP-dependent transcription factor ATF-4</fullName>
    </recommendedName>
    <alternativeName>
        <fullName evidence="11">Activating transcription factor 4</fullName>
    </alternativeName>
</protein>
<comment type="similarity">
    <text evidence="2">Belongs to the bZIP family.</text>
</comment>
<evidence type="ECO:0000259" key="14">
    <source>
        <dbReference type="PROSITE" id="PS50217"/>
    </source>
</evidence>
<dbReference type="Proteomes" id="UP001364617">
    <property type="component" value="Unassembled WGS sequence"/>
</dbReference>
<dbReference type="GO" id="GO:0001228">
    <property type="term" value="F:DNA-binding transcription activator activity, RNA polymerase II-specific"/>
    <property type="evidence" value="ECO:0007669"/>
    <property type="project" value="TreeGrafter"/>
</dbReference>
<dbReference type="PROSITE" id="PS00036">
    <property type="entry name" value="BZIP_BASIC"/>
    <property type="match status" value="1"/>
</dbReference>
<gene>
    <name evidence="15" type="ORF">R3I93_009600</name>
</gene>
<comment type="subcellular location">
    <subcellularLocation>
        <location evidence="1">Nucleus</location>
    </subcellularLocation>
</comment>